<name>G1JWD9_9CAUD</name>
<dbReference type="EMBL" id="JN412589">
    <property type="protein sequence ID" value="AEL97937.1"/>
    <property type="molecule type" value="Genomic_DNA"/>
</dbReference>
<evidence type="ECO:0000313" key="1">
    <source>
        <dbReference type="EMBL" id="AEL97937.1"/>
    </source>
</evidence>
<evidence type="ECO:0008006" key="3">
    <source>
        <dbReference type="Google" id="ProtNLM"/>
    </source>
</evidence>
<dbReference type="Proteomes" id="UP000000694">
    <property type="component" value="Segment"/>
</dbReference>
<dbReference type="KEGG" id="vg:18559543"/>
<sequence>MNPILLYNKLNAILPGRVYESQSLDSRPHNDGYFITVNMEELTISNSAISRGPRTVTIAVHHPRSGDADYAPITNYLNQIDSALLPIENEMGADNVRVSQVARGGRSGNLIDEGWNTITRNATYRVSYDEYAV</sequence>
<organism evidence="1 2">
    <name type="scientific">Mycobacterium phage Patience</name>
    <dbReference type="NCBI Taxonomy" id="1074308"/>
    <lineage>
        <taxon>Viruses</taxon>
        <taxon>Duplodnaviria</taxon>
        <taxon>Heunggongvirae</taxon>
        <taxon>Uroviricota</taxon>
        <taxon>Caudoviricetes</taxon>
        <taxon>Patiencevirus</taxon>
        <taxon>Patiencevirus patience</taxon>
    </lineage>
</organism>
<protein>
    <recommendedName>
        <fullName evidence="3">Tail terminator</fullName>
    </recommendedName>
</protein>
<proteinExistence type="predicted"/>
<dbReference type="RefSeq" id="YP_009012168.1">
    <property type="nucleotide sequence ID" value="NC_023691.1"/>
</dbReference>
<keyword evidence="2" id="KW-1185">Reference proteome</keyword>
<gene>
    <name evidence="1" type="primary">28</name>
    <name evidence="1" type="ORF">PATIENCE_28</name>
</gene>
<accession>G1JWD9</accession>
<dbReference type="OrthoDB" id="26992at10239"/>
<reference evidence="1 2" key="1">
    <citation type="journal article" date="2012" name="J. Virol.">
        <title>Complete Genome Sequences of 138 Mycobacteriophages.</title>
        <authorList>
            <consortium name="the Science Education Alliance Phage Hunters Advancing Genomics and Evolutionary Science Program"/>
            <consortium name="the KwaZulu-Natal Research Institute for Tuberculosis and HIV Mycobacterial Genetics Course Students"/>
            <consortium name="the Phage Hunters Integrating Research and Education Program"/>
            <person name="Hatfull G.F."/>
        </authorList>
    </citation>
    <scope>NUCLEOTIDE SEQUENCE [LARGE SCALE GENOMIC DNA]</scope>
</reference>
<dbReference type="GeneID" id="18559543"/>
<evidence type="ECO:0000313" key="2">
    <source>
        <dbReference type="Proteomes" id="UP000000694"/>
    </source>
</evidence>